<protein>
    <submittedName>
        <fullName evidence="8">Protein RRP5 homolog</fullName>
    </submittedName>
</protein>
<dbReference type="GO" id="GO:0032040">
    <property type="term" value="C:small-subunit processome"/>
    <property type="evidence" value="ECO:0007669"/>
    <property type="project" value="TreeGrafter"/>
</dbReference>
<gene>
    <name evidence="8" type="primary">LOC106063183</name>
</gene>
<dbReference type="OMA" id="GQYLRAY"/>
<dbReference type="SMART" id="SM00316">
    <property type="entry name" value="S1"/>
    <property type="match status" value="10"/>
</dbReference>
<dbReference type="InterPro" id="IPR048058">
    <property type="entry name" value="Rrp5_S1_rpt_hs11_sc8"/>
</dbReference>
<feature type="domain" description="S1 motif" evidence="6">
    <location>
        <begin position="559"/>
        <end position="628"/>
    </location>
</feature>
<dbReference type="InterPro" id="IPR011990">
    <property type="entry name" value="TPR-like_helical_dom_sf"/>
</dbReference>
<dbReference type="SUPFAM" id="SSF50249">
    <property type="entry name" value="Nucleic acid-binding proteins"/>
    <property type="match status" value="9"/>
</dbReference>
<dbReference type="Gene3D" id="1.25.40.10">
    <property type="entry name" value="Tetratricopeptide repeat domain"/>
    <property type="match status" value="2"/>
</dbReference>
<feature type="compositionally biased region" description="Basic and acidic residues" evidence="5">
    <location>
        <begin position="1311"/>
        <end position="1324"/>
    </location>
</feature>
<keyword evidence="4" id="KW-0539">Nucleus</keyword>
<evidence type="ECO:0000256" key="1">
    <source>
        <dbReference type="ARBA" id="ARBA00004604"/>
    </source>
</evidence>
<evidence type="ECO:0000256" key="5">
    <source>
        <dbReference type="SAM" id="MobiDB-lite"/>
    </source>
</evidence>
<dbReference type="InterPro" id="IPR003029">
    <property type="entry name" value="S1_domain"/>
</dbReference>
<feature type="domain" description="S1 motif" evidence="6">
    <location>
        <begin position="471"/>
        <end position="540"/>
    </location>
</feature>
<dbReference type="InterPro" id="IPR012340">
    <property type="entry name" value="NA-bd_OB-fold"/>
</dbReference>
<keyword evidence="3" id="KW-0677">Repeat</keyword>
<evidence type="ECO:0000256" key="3">
    <source>
        <dbReference type="ARBA" id="ARBA00022737"/>
    </source>
</evidence>
<sequence>MNNKINIDVNVNKMWKAEEDFPRGKTPIKKNVQGLIESKSKEPKFEKSPKESVGEIKKPQKRKSLHISSQPTKKRRISGNQKVFKTPLQDDICTGLRVLGCVRHVFDHSISVSLPGNVVGTLPITELSECYTQHLKTLVDSEENHESEDIKSLDELFKPGMLIPVHIERIDEKQDQKAKKIILSNNPCKLNSTISVKSLADGMLLFGSVSSVEDHGYSVDLGIKGLKVFLPSNNAEAFIKTCNCGSPLSVGQPLWCVTQLKDKVKFLEGENRVLTVTIDPLAVQSSALTDTSNLNCFLPGMNFKGIIQSVFDGGLVVNVLTFPGHVHITHLWKHPNLFSVGQQVSLKLLYIDVNTKTLHLTALPKHVQFDGRPIKFFGDLQIGTICEAKVAWTQNKKGVMFHLPNKITGFAAMSQLSDVNKEFPDLQKYTPNSTHKCRILGFNFMDGLALITLKKRILQMKFVRINEISVGELLEVIVKDVTANGILVKLAKSIFSFITCLHLADVPIKKPEKKFTPGMKLKCRVLGVDVEKNKVFLTHKRSLVKLKNPVTEYSQLRPQMELEGYISAIKERVVIVTFFNNVKGYVTLKDMSKEKVESPDSLFYVGQVIRCRVVFFNAVEKKLKLSFNLGDESVTSPRKCLEPLDISIRKISEAVILSVDSIGYTLGIQNKRKAFLPFYHLSDFHEVQELRKMAFKPGHKLQGLTFFKQKEKIILTMKESFVSAADTNNWIETFEDLKSGMLLPAVIKNHQDYGMFLEIVNGFTGLCPTKTLSYLQPSNLQELFKPGQSVMTRLAKIDTEKQRFLGSVHIKECCESGVDSSLSTLRSYLLSRTKAHLQLFNEHDELAVYKDLKVGDLVEVVVNSVLKKGILCDTTAGAKGLVTKDHFGDLQPKVGKCYQGVILFIDLLTPCIEVTLDSKVVQAVKSFKETDKTKLKTNQILKANILLMKPEFMLMGLKGHGSGKFVYVPVKQHLNDVNLKSFKIGSYTEVVIKDCIEGLQLAVFKMYDLEVNSLTPDKYQPADITNQNTLMGIVMEAKIRSIHALQINVMVNKFHGRIHITEICDSVENGENPLKRFHPEQIVKVKVIGFRDLITHQYLPITRPVDKHVLLECTAKESKMQLQLASCQSPQTELKEGDALCVYVNKVSHDKVWVQVNLSQQGYIDYFHLSRDTDVLNTATSHFLPGQGYHATVLKIDSDNRIVLSLIGSEIQLIENEGVIALITCIKQGKRLLVKLPCGRLGVVNQKPSVLHYVGQYIRCRLESLTKDSDRCELSLLDDSAMPPRKVRKRKELTQTPTTEVKKPKKKVSKKKSENIHTIEKDENVSDNECSKALPVSVPRLAIEGFSWKGEVMPHQSHPSHNQESDDETETTKSESLEIKKKRKHAEELKIQEHELDQLKDITHVQSSSDFEKLVLQSPNSSVVWIAYMTYHIELGEIEKARLVAERAINTILFREEQEKMNVWMAYLNMETTYGDPADVKKLLDRAASCNNPLDMYLKMCDIYVANEKTSEAEELFKVMTHKYKHEKLLWKSYGHFLFKSGKVDIARSVLQRAIHVLDKRDHVEVIIKFATLEFSHGDIERGCTIFENLIASYPGRTDLWSVYVDMMVKSGDIAGARHLLERAVKQKFNAKKLSFLLQKFKRFEETHGTEEQVEKVKELASSVLN</sequence>
<organism evidence="7 8">
    <name type="scientific">Biomphalaria glabrata</name>
    <name type="common">Bloodfluke planorb</name>
    <name type="synonym">Freshwater snail</name>
    <dbReference type="NCBI Taxonomy" id="6526"/>
    <lineage>
        <taxon>Eukaryota</taxon>
        <taxon>Metazoa</taxon>
        <taxon>Spiralia</taxon>
        <taxon>Lophotrochozoa</taxon>
        <taxon>Mollusca</taxon>
        <taxon>Gastropoda</taxon>
        <taxon>Heterobranchia</taxon>
        <taxon>Euthyneura</taxon>
        <taxon>Panpulmonata</taxon>
        <taxon>Hygrophila</taxon>
        <taxon>Lymnaeoidea</taxon>
        <taxon>Planorbidae</taxon>
        <taxon>Biomphalaria</taxon>
    </lineage>
</organism>
<feature type="compositionally biased region" description="Basic and acidic residues" evidence="5">
    <location>
        <begin position="1370"/>
        <end position="1385"/>
    </location>
</feature>
<feature type="region of interest" description="Disordered" evidence="5">
    <location>
        <begin position="1351"/>
        <end position="1385"/>
    </location>
</feature>
<dbReference type="Proteomes" id="UP001165740">
    <property type="component" value="Chromosome 1"/>
</dbReference>
<dbReference type="InterPro" id="IPR057301">
    <property type="entry name" value="Rrp5_OB_4th"/>
</dbReference>
<dbReference type="InterPro" id="IPR003107">
    <property type="entry name" value="HAT"/>
</dbReference>
<feature type="compositionally biased region" description="Basic and acidic residues" evidence="5">
    <location>
        <begin position="38"/>
        <end position="58"/>
    </location>
</feature>
<dbReference type="InterPro" id="IPR045209">
    <property type="entry name" value="Rrp5"/>
</dbReference>
<feature type="domain" description="S1 motif" evidence="6">
    <location>
        <begin position="1032"/>
        <end position="1104"/>
    </location>
</feature>
<dbReference type="SUPFAM" id="SSF48452">
    <property type="entry name" value="TPR-like"/>
    <property type="match status" value="2"/>
</dbReference>
<dbReference type="FunFam" id="2.40.50.140:FF:000103">
    <property type="entry name" value="protein RRP5 homolog"/>
    <property type="match status" value="2"/>
</dbReference>
<dbReference type="InterPro" id="IPR057302">
    <property type="entry name" value="Rrp5_S1"/>
</dbReference>
<dbReference type="PANTHER" id="PTHR23270:SF10">
    <property type="entry name" value="PROTEIN RRP5 HOMOLOG"/>
    <property type="match status" value="1"/>
</dbReference>
<feature type="domain" description="S1 motif" evidence="6">
    <location>
        <begin position="740"/>
        <end position="809"/>
    </location>
</feature>
<dbReference type="OrthoDB" id="412781at2759"/>
<feature type="domain" description="S1 motif" evidence="6">
    <location>
        <begin position="649"/>
        <end position="718"/>
    </location>
</feature>
<dbReference type="GeneID" id="106063183"/>
<feature type="domain" description="S1 motif" evidence="6">
    <location>
        <begin position="1137"/>
        <end position="1207"/>
    </location>
</feature>
<comment type="subcellular location">
    <subcellularLocation>
        <location evidence="1">Nucleus</location>
        <location evidence="1">Nucleolus</location>
    </subcellularLocation>
</comment>
<feature type="region of interest" description="Disordered" evidence="5">
    <location>
        <begin position="19"/>
        <end position="77"/>
    </location>
</feature>
<feature type="region of interest" description="Disordered" evidence="5">
    <location>
        <begin position="1283"/>
        <end position="1327"/>
    </location>
</feature>
<dbReference type="FunFam" id="2.40.50.140:FF:000148">
    <property type="entry name" value="protein RRP5 homolog isoform X1"/>
    <property type="match status" value="1"/>
</dbReference>
<evidence type="ECO:0000256" key="2">
    <source>
        <dbReference type="ARBA" id="ARBA00022552"/>
    </source>
</evidence>
<accession>A0A9W2ZTU8</accession>
<keyword evidence="7" id="KW-1185">Reference proteome</keyword>
<reference evidence="8" key="1">
    <citation type="submission" date="2025-08" db="UniProtKB">
        <authorList>
            <consortium name="RefSeq"/>
        </authorList>
    </citation>
    <scope>IDENTIFICATION</scope>
</reference>
<evidence type="ECO:0000313" key="8">
    <source>
        <dbReference type="RefSeq" id="XP_055878421.1"/>
    </source>
</evidence>
<dbReference type="PROSITE" id="PS50126">
    <property type="entry name" value="S1"/>
    <property type="match status" value="8"/>
</dbReference>
<dbReference type="Pfam" id="PF23459">
    <property type="entry name" value="S1_RRP5"/>
    <property type="match status" value="2"/>
</dbReference>
<evidence type="ECO:0000313" key="7">
    <source>
        <dbReference type="Proteomes" id="UP001165740"/>
    </source>
</evidence>
<keyword evidence="2" id="KW-0698">rRNA processing</keyword>
<feature type="domain" description="S1 motif" evidence="6">
    <location>
        <begin position="300"/>
        <end position="363"/>
    </location>
</feature>
<dbReference type="InterPro" id="IPR055430">
    <property type="entry name" value="HAT_Syf1_CNRKL1_C"/>
</dbReference>
<evidence type="ECO:0000256" key="4">
    <source>
        <dbReference type="ARBA" id="ARBA00023242"/>
    </source>
</evidence>
<dbReference type="GO" id="GO:0003723">
    <property type="term" value="F:RNA binding"/>
    <property type="evidence" value="ECO:0007669"/>
    <property type="project" value="TreeGrafter"/>
</dbReference>
<dbReference type="Pfam" id="PF23231">
    <property type="entry name" value="HAT_Syf1_CNRKL1_C"/>
    <property type="match status" value="1"/>
</dbReference>
<dbReference type="Pfam" id="PF24685">
    <property type="entry name" value="OB_RRP5_4th"/>
    <property type="match status" value="1"/>
</dbReference>
<proteinExistence type="predicted"/>
<evidence type="ECO:0000259" key="6">
    <source>
        <dbReference type="PROSITE" id="PS50126"/>
    </source>
</evidence>
<dbReference type="CDD" id="cd05702">
    <property type="entry name" value="S1_Rrp5_repeat_hs11_sc8"/>
    <property type="match status" value="1"/>
</dbReference>
<dbReference type="RefSeq" id="XP_055878421.1">
    <property type="nucleotide sequence ID" value="XM_056022446.1"/>
</dbReference>
<name>A0A9W2ZTU8_BIOGL</name>
<dbReference type="SMART" id="SM00386">
    <property type="entry name" value="HAT"/>
    <property type="match status" value="6"/>
</dbReference>
<dbReference type="Gene3D" id="2.40.50.140">
    <property type="entry name" value="Nucleic acid-binding proteins"/>
    <property type="match status" value="7"/>
</dbReference>
<dbReference type="PANTHER" id="PTHR23270">
    <property type="entry name" value="PROGRAMMED CELL DEATH PROTEIN 11 PRE-RRNA PROCESSING PROTEIN RRP5"/>
    <property type="match status" value="1"/>
</dbReference>
<dbReference type="GO" id="GO:0006364">
    <property type="term" value="P:rRNA processing"/>
    <property type="evidence" value="ECO:0007669"/>
    <property type="project" value="UniProtKB-KW"/>
</dbReference>
<feature type="domain" description="S1 motif" evidence="6">
    <location>
        <begin position="95"/>
        <end position="186"/>
    </location>
</feature>